<evidence type="ECO:0000256" key="3">
    <source>
        <dbReference type="ARBA" id="ARBA00022574"/>
    </source>
</evidence>
<evidence type="ECO:0000256" key="4">
    <source>
        <dbReference type="ARBA" id="ARBA00022737"/>
    </source>
</evidence>
<evidence type="ECO:0000256" key="1">
    <source>
        <dbReference type="ARBA" id="ARBA00004604"/>
    </source>
</evidence>
<keyword evidence="2" id="KW-0698">rRNA processing</keyword>
<dbReference type="InterPro" id="IPR015943">
    <property type="entry name" value="WD40/YVTN_repeat-like_dom_sf"/>
</dbReference>
<evidence type="ECO:0000256" key="7">
    <source>
        <dbReference type="SAM" id="MobiDB-lite"/>
    </source>
</evidence>
<organism evidence="8">
    <name type="scientific">Echinostoma caproni</name>
    <dbReference type="NCBI Taxonomy" id="27848"/>
    <lineage>
        <taxon>Eukaryota</taxon>
        <taxon>Metazoa</taxon>
        <taxon>Spiralia</taxon>
        <taxon>Lophotrochozoa</taxon>
        <taxon>Platyhelminthes</taxon>
        <taxon>Trematoda</taxon>
        <taxon>Digenea</taxon>
        <taxon>Plagiorchiida</taxon>
        <taxon>Echinostomata</taxon>
        <taxon>Echinostomatoidea</taxon>
        <taxon>Echinostomatidae</taxon>
        <taxon>Echinostoma</taxon>
    </lineage>
</organism>
<feature type="compositionally biased region" description="Basic and acidic residues" evidence="7">
    <location>
        <begin position="42"/>
        <end position="57"/>
    </location>
</feature>
<feature type="region of interest" description="Disordered" evidence="7">
    <location>
        <begin position="42"/>
        <end position="77"/>
    </location>
</feature>
<evidence type="ECO:0000256" key="5">
    <source>
        <dbReference type="ARBA" id="ARBA00023242"/>
    </source>
</evidence>
<keyword evidence="3" id="KW-0853">WD repeat</keyword>
<dbReference type="InterPro" id="IPR036322">
    <property type="entry name" value="WD40_repeat_dom_sf"/>
</dbReference>
<keyword evidence="4" id="KW-0677">Repeat</keyword>
<name>A0A183A6I1_9TREM</name>
<dbReference type="GO" id="GO:0006364">
    <property type="term" value="P:rRNA processing"/>
    <property type="evidence" value="ECO:0007669"/>
    <property type="project" value="UniProtKB-KW"/>
</dbReference>
<dbReference type="InterPro" id="IPR001680">
    <property type="entry name" value="WD40_rpt"/>
</dbReference>
<dbReference type="Gene3D" id="2.130.10.10">
    <property type="entry name" value="YVTN repeat-like/Quinoprotein amine dehydrogenase"/>
    <property type="match status" value="1"/>
</dbReference>
<dbReference type="PANTHER" id="PTHR18359:SF0">
    <property type="entry name" value="U3 SMALL NUCLEOLAR RNA-ASSOCIATED PROTEIN 18 HOMOLOG"/>
    <property type="match status" value="1"/>
</dbReference>
<dbReference type="InterPro" id="IPR045161">
    <property type="entry name" value="Utp18"/>
</dbReference>
<dbReference type="WBParaSite" id="ECPE_0000256801-mRNA-1">
    <property type="protein sequence ID" value="ECPE_0000256801-mRNA-1"/>
    <property type="gene ID" value="ECPE_0000256801"/>
</dbReference>
<dbReference type="GO" id="GO:0032040">
    <property type="term" value="C:small-subunit processome"/>
    <property type="evidence" value="ECO:0007669"/>
    <property type="project" value="TreeGrafter"/>
</dbReference>
<reference evidence="8" key="1">
    <citation type="submission" date="2016-06" db="UniProtKB">
        <authorList>
            <consortium name="WormBaseParasite"/>
        </authorList>
    </citation>
    <scope>IDENTIFICATION</scope>
</reference>
<protein>
    <submittedName>
        <fullName evidence="8">WD_REPEATS_REGION domain-containing protein</fullName>
    </submittedName>
</protein>
<dbReference type="Pfam" id="PF00400">
    <property type="entry name" value="WD40"/>
    <property type="match status" value="1"/>
</dbReference>
<dbReference type="GO" id="GO:0034388">
    <property type="term" value="C:Pwp2p-containing subcomplex of 90S preribosome"/>
    <property type="evidence" value="ECO:0007669"/>
    <property type="project" value="TreeGrafter"/>
</dbReference>
<proteinExistence type="inferred from homology"/>
<accession>A0A183A6I1</accession>
<evidence type="ECO:0000313" key="8">
    <source>
        <dbReference type="WBParaSite" id="ECPE_0000256801-mRNA-1"/>
    </source>
</evidence>
<sequence length="424" mass="47243">LSYWDLTSNSLRRYVHHGTMLRFGRKCSSQEESEFEIVRSCESSKDLEKQVDIEQESRVQQSPSEKRSTSDTTLKPAWNDEDDAVVIEDYRPIPVLDVRSKKRKQEVEGASDAEDSDAEFGVHCTRKILRDEASPFLPETKTIGIRRVFDANRERISLGPLSSVDFNPVFQMLLTASEDSTLAMFKIYDLQTGSETRASPFIGSTPDQILSNCQVSPGQPNLVSLQNGANKVYMADLRSLERISTLHARGPIRSTCFLKDGTFFYTLDSSGLVYVFDLRMKNPVMAYQWTDEASTGGAAIASSPDGHWIACGSDSGFVNVYPAAKVSQSPHPHPDKSIANLRTRVDLAVFHPGNEMLCIGSSDHSAAVRLYHMRSRQVFDNFPVRVGRLDLVSSIAFSPGGKYLCIGQKNGRAALYSISHYPDY</sequence>
<evidence type="ECO:0000256" key="2">
    <source>
        <dbReference type="ARBA" id="ARBA00022552"/>
    </source>
</evidence>
<evidence type="ECO:0000256" key="6">
    <source>
        <dbReference type="ARBA" id="ARBA00025767"/>
    </source>
</evidence>
<comment type="subcellular location">
    <subcellularLocation>
        <location evidence="1">Nucleus</location>
        <location evidence="1">Nucleolus</location>
    </subcellularLocation>
</comment>
<dbReference type="SUPFAM" id="SSF50978">
    <property type="entry name" value="WD40 repeat-like"/>
    <property type="match status" value="1"/>
</dbReference>
<keyword evidence="5" id="KW-0539">Nucleus</keyword>
<dbReference type="PANTHER" id="PTHR18359">
    <property type="entry name" value="WD-REPEAT PROTEIN-RELATED"/>
    <property type="match status" value="1"/>
</dbReference>
<comment type="similarity">
    <text evidence="6">Belongs to the WD repeat UTP18 family.</text>
</comment>
<dbReference type="SMART" id="SM00320">
    <property type="entry name" value="WD40"/>
    <property type="match status" value="5"/>
</dbReference>
<dbReference type="AlphaFoldDB" id="A0A183A6I1"/>